<dbReference type="SUPFAM" id="SSF53822">
    <property type="entry name" value="Periplasmic binding protein-like I"/>
    <property type="match status" value="1"/>
</dbReference>
<dbReference type="Proteomes" id="UP000664601">
    <property type="component" value="Unassembled WGS sequence"/>
</dbReference>
<dbReference type="CDD" id="cd01392">
    <property type="entry name" value="HTH_LacI"/>
    <property type="match status" value="1"/>
</dbReference>
<comment type="caution">
    <text evidence="5">The sequence shown here is derived from an EMBL/GenBank/DDBJ whole genome shotgun (WGS) entry which is preliminary data.</text>
</comment>
<dbReference type="SUPFAM" id="SSF47413">
    <property type="entry name" value="lambda repressor-like DNA-binding domains"/>
    <property type="match status" value="1"/>
</dbReference>
<dbReference type="PROSITE" id="PS50932">
    <property type="entry name" value="HTH_LACI_2"/>
    <property type="match status" value="1"/>
</dbReference>
<evidence type="ECO:0000256" key="3">
    <source>
        <dbReference type="ARBA" id="ARBA00023163"/>
    </source>
</evidence>
<gene>
    <name evidence="5" type="ORF">JZO70_18665</name>
</gene>
<dbReference type="InterPro" id="IPR001761">
    <property type="entry name" value="Peripla_BP/Lac1_sug-bd_dom"/>
</dbReference>
<sequence length="304" mass="34770">MANIRDIAKKTGYSVSTISRVINEYPYIKEEKRQRVLAVMKELNYIPNKTAQNLSHGKTKNVGVILPFTNHAYYDQLLSGIIKEAFLHSYKITLLPTNYDPALEQQYLDQFAAKEFDGLIITTMANKPQFYEEYLAYGPIIFCQDVNLENASCVFIDLESSLYEALLYLKEQGIKKLGITLGRSKKISQDSVLIERLSRKVFPDFDADNIFWDCFSAEDGLQAATFFAERKVDGILANGDEVAAVILRNYPTPKIVGRENLLISEVMNFSSIDHHLKDCGRQAFQLFYQGTQEKICLPYKLIRR</sequence>
<evidence type="ECO:0000313" key="5">
    <source>
        <dbReference type="EMBL" id="MBO1308206.1"/>
    </source>
</evidence>
<dbReference type="CDD" id="cd06286">
    <property type="entry name" value="PBP1_CcpB-like"/>
    <property type="match status" value="1"/>
</dbReference>
<dbReference type="PANTHER" id="PTHR30146">
    <property type="entry name" value="LACI-RELATED TRANSCRIPTIONAL REPRESSOR"/>
    <property type="match status" value="1"/>
</dbReference>
<evidence type="ECO:0000259" key="4">
    <source>
        <dbReference type="PROSITE" id="PS50932"/>
    </source>
</evidence>
<dbReference type="GO" id="GO:0003677">
    <property type="term" value="F:DNA binding"/>
    <property type="evidence" value="ECO:0007669"/>
    <property type="project" value="UniProtKB-KW"/>
</dbReference>
<dbReference type="Gene3D" id="1.10.260.40">
    <property type="entry name" value="lambda repressor-like DNA-binding domains"/>
    <property type="match status" value="1"/>
</dbReference>
<evidence type="ECO:0000313" key="6">
    <source>
        <dbReference type="Proteomes" id="UP000664601"/>
    </source>
</evidence>
<name>A0ABS3LHL7_9ENTE</name>
<dbReference type="SMART" id="SM00354">
    <property type="entry name" value="HTH_LACI"/>
    <property type="match status" value="1"/>
</dbReference>
<dbReference type="EMBL" id="JAFREM010000030">
    <property type="protein sequence ID" value="MBO1308206.1"/>
    <property type="molecule type" value="Genomic_DNA"/>
</dbReference>
<evidence type="ECO:0000256" key="1">
    <source>
        <dbReference type="ARBA" id="ARBA00023015"/>
    </source>
</evidence>
<keyword evidence="2 5" id="KW-0238">DNA-binding</keyword>
<dbReference type="Pfam" id="PF00356">
    <property type="entry name" value="LacI"/>
    <property type="match status" value="1"/>
</dbReference>
<evidence type="ECO:0000256" key="2">
    <source>
        <dbReference type="ARBA" id="ARBA00023125"/>
    </source>
</evidence>
<dbReference type="InterPro" id="IPR028082">
    <property type="entry name" value="Peripla_BP_I"/>
</dbReference>
<keyword evidence="1" id="KW-0805">Transcription regulation</keyword>
<reference evidence="5 6" key="1">
    <citation type="submission" date="2021-03" db="EMBL/GenBank/DDBJ databases">
        <title>Enterococcal diversity collection.</title>
        <authorList>
            <person name="Gilmore M.S."/>
            <person name="Schwartzman J."/>
            <person name="Van Tyne D."/>
            <person name="Martin M."/>
            <person name="Earl A.M."/>
            <person name="Manson A.L."/>
            <person name="Straub T."/>
            <person name="Salamzade R."/>
            <person name="Saavedra J."/>
            <person name="Lebreton F."/>
            <person name="Prichula J."/>
            <person name="Schaufler K."/>
            <person name="Gaca A."/>
            <person name="Sgardioli B."/>
            <person name="Wagenaar J."/>
            <person name="Strong T."/>
        </authorList>
    </citation>
    <scope>NUCLEOTIDE SEQUENCE [LARGE SCALE GENOMIC DNA]</scope>
    <source>
        <strain evidence="5 6">669A</strain>
    </source>
</reference>
<protein>
    <submittedName>
        <fullName evidence="5">LacI family DNA-binding transcriptional regulator</fullName>
    </submittedName>
</protein>
<accession>A0ABS3LHL7</accession>
<feature type="domain" description="HTH lacI-type" evidence="4">
    <location>
        <begin position="2"/>
        <end position="56"/>
    </location>
</feature>
<dbReference type="Pfam" id="PF00532">
    <property type="entry name" value="Peripla_BP_1"/>
    <property type="match status" value="1"/>
</dbReference>
<dbReference type="InterPro" id="IPR010982">
    <property type="entry name" value="Lambda_DNA-bd_dom_sf"/>
</dbReference>
<dbReference type="RefSeq" id="WP_207675197.1">
    <property type="nucleotide sequence ID" value="NZ_JAFREM010000030.1"/>
</dbReference>
<organism evidence="5 6">
    <name type="scientific">Candidatus Enterococcus moelleringii</name>
    <dbReference type="NCBI Taxonomy" id="2815325"/>
    <lineage>
        <taxon>Bacteria</taxon>
        <taxon>Bacillati</taxon>
        <taxon>Bacillota</taxon>
        <taxon>Bacilli</taxon>
        <taxon>Lactobacillales</taxon>
        <taxon>Enterococcaceae</taxon>
        <taxon>Enterococcus</taxon>
    </lineage>
</organism>
<dbReference type="PANTHER" id="PTHR30146:SF105">
    <property type="entry name" value="CATABOLITE CONTROL PROTEIN B"/>
    <property type="match status" value="1"/>
</dbReference>
<keyword evidence="3" id="KW-0804">Transcription</keyword>
<proteinExistence type="predicted"/>
<dbReference type="InterPro" id="IPR000843">
    <property type="entry name" value="HTH_LacI"/>
</dbReference>
<dbReference type="Gene3D" id="3.40.50.2300">
    <property type="match status" value="2"/>
</dbReference>
<keyword evidence="6" id="KW-1185">Reference proteome</keyword>